<evidence type="ECO:0000313" key="8">
    <source>
        <dbReference type="EMBL" id="KAJ8025608.1"/>
    </source>
</evidence>
<feature type="transmembrane region" description="Helical" evidence="7">
    <location>
        <begin position="6"/>
        <end position="27"/>
    </location>
</feature>
<dbReference type="PANTHER" id="PTHR16007">
    <property type="entry name" value="EPIDIDYMAL MEMBRANE PROTEIN E9-RELATED"/>
    <property type="match status" value="1"/>
</dbReference>
<sequence>MGTFIGHAAPGFFFIVFALWWMIQYAYHQIALDNGRLQPRGRLLRVLHRLPLEGIVIVVFAISGWIGEMSYPAPKWTMFSSDGEFTHQVEWQHVTMYTYFGIYGATKLVGSTVLPDAKYYEKPMGALAYFIEGLLFFYHTHGREHLDILLHNFLVIAIWSCSFSAFMEFLIPKQRLFFHMRVLSTLWQGTWFWQVGFVLYLPPGGEEWDQDSMGNAMLTTASFTWHLLADMFVLLVVYASTSIVLKVTGKAAVKYSLMEGDEEEIEVKLLRNGSRNKQDDSEEEEERGS</sequence>
<dbReference type="InterPro" id="IPR006904">
    <property type="entry name" value="DUF716"/>
</dbReference>
<gene>
    <name evidence="8" type="ORF">HOLleu_33209</name>
</gene>
<evidence type="ECO:0000256" key="4">
    <source>
        <dbReference type="ARBA" id="ARBA00022989"/>
    </source>
</evidence>
<feature type="transmembrane region" description="Helical" evidence="7">
    <location>
        <begin position="126"/>
        <end position="142"/>
    </location>
</feature>
<evidence type="ECO:0000256" key="7">
    <source>
        <dbReference type="SAM" id="Phobius"/>
    </source>
</evidence>
<dbReference type="PANTHER" id="PTHR16007:SF15">
    <property type="entry name" value="TRANSMEMBRANE PROTEIN 45B"/>
    <property type="match status" value="1"/>
</dbReference>
<dbReference type="InterPro" id="IPR042127">
    <property type="entry name" value="TMEM45"/>
</dbReference>
<reference evidence="8" key="1">
    <citation type="submission" date="2021-10" db="EMBL/GenBank/DDBJ databases">
        <title>Tropical sea cucumber genome reveals ecological adaptation and Cuvierian tubules defense mechanism.</title>
        <authorList>
            <person name="Chen T."/>
        </authorList>
    </citation>
    <scope>NUCLEOTIDE SEQUENCE</scope>
    <source>
        <strain evidence="8">Nanhai2018</strain>
        <tissue evidence="8">Muscle</tissue>
    </source>
</reference>
<dbReference type="OrthoDB" id="551896at2759"/>
<evidence type="ECO:0000313" key="9">
    <source>
        <dbReference type="Proteomes" id="UP001152320"/>
    </source>
</evidence>
<organism evidence="8 9">
    <name type="scientific">Holothuria leucospilota</name>
    <name type="common">Black long sea cucumber</name>
    <name type="synonym">Mertensiothuria leucospilota</name>
    <dbReference type="NCBI Taxonomy" id="206669"/>
    <lineage>
        <taxon>Eukaryota</taxon>
        <taxon>Metazoa</taxon>
        <taxon>Echinodermata</taxon>
        <taxon>Eleutherozoa</taxon>
        <taxon>Echinozoa</taxon>
        <taxon>Holothuroidea</taxon>
        <taxon>Aspidochirotacea</taxon>
        <taxon>Aspidochirotida</taxon>
        <taxon>Holothuriidae</taxon>
        <taxon>Holothuria</taxon>
    </lineage>
</organism>
<feature type="transmembrane region" description="Helical" evidence="7">
    <location>
        <begin position="148"/>
        <end position="170"/>
    </location>
</feature>
<evidence type="ECO:0000256" key="2">
    <source>
        <dbReference type="ARBA" id="ARBA00006948"/>
    </source>
</evidence>
<dbReference type="Proteomes" id="UP001152320">
    <property type="component" value="Chromosome 17"/>
</dbReference>
<accession>A0A9Q1BH39</accession>
<protein>
    <submittedName>
        <fullName evidence="8">Transmembrane protein 45B</fullName>
    </submittedName>
</protein>
<evidence type="ECO:0000256" key="5">
    <source>
        <dbReference type="ARBA" id="ARBA00023136"/>
    </source>
</evidence>
<keyword evidence="3 7" id="KW-0812">Transmembrane</keyword>
<feature type="compositionally biased region" description="Acidic residues" evidence="6">
    <location>
        <begin position="280"/>
        <end position="289"/>
    </location>
</feature>
<feature type="transmembrane region" description="Helical" evidence="7">
    <location>
        <begin position="47"/>
        <end position="66"/>
    </location>
</feature>
<dbReference type="AlphaFoldDB" id="A0A9Q1BH39"/>
<comment type="similarity">
    <text evidence="2">Belongs to the TMEM45 family.</text>
</comment>
<proteinExistence type="inferred from homology"/>
<dbReference type="Pfam" id="PF04819">
    <property type="entry name" value="DUF716"/>
    <property type="match status" value="1"/>
</dbReference>
<evidence type="ECO:0000256" key="3">
    <source>
        <dbReference type="ARBA" id="ARBA00022692"/>
    </source>
</evidence>
<keyword evidence="9" id="KW-1185">Reference proteome</keyword>
<keyword evidence="5 7" id="KW-0472">Membrane</keyword>
<evidence type="ECO:0000256" key="6">
    <source>
        <dbReference type="SAM" id="MobiDB-lite"/>
    </source>
</evidence>
<feature type="region of interest" description="Disordered" evidence="6">
    <location>
        <begin position="269"/>
        <end position="289"/>
    </location>
</feature>
<name>A0A9Q1BH39_HOLLE</name>
<comment type="caution">
    <text evidence="8">The sequence shown here is derived from an EMBL/GenBank/DDBJ whole genome shotgun (WGS) entry which is preliminary data.</text>
</comment>
<feature type="transmembrane region" description="Helical" evidence="7">
    <location>
        <begin position="223"/>
        <end position="245"/>
    </location>
</feature>
<evidence type="ECO:0000256" key="1">
    <source>
        <dbReference type="ARBA" id="ARBA00004141"/>
    </source>
</evidence>
<comment type="subcellular location">
    <subcellularLocation>
        <location evidence="1">Membrane</location>
        <topology evidence="1">Multi-pass membrane protein</topology>
    </subcellularLocation>
</comment>
<dbReference type="GO" id="GO:0016020">
    <property type="term" value="C:membrane"/>
    <property type="evidence" value="ECO:0007669"/>
    <property type="project" value="UniProtKB-SubCell"/>
</dbReference>
<keyword evidence="4 7" id="KW-1133">Transmembrane helix</keyword>
<dbReference type="EMBL" id="JAIZAY010000017">
    <property type="protein sequence ID" value="KAJ8025608.1"/>
    <property type="molecule type" value="Genomic_DNA"/>
</dbReference>